<dbReference type="InterPro" id="IPR001509">
    <property type="entry name" value="Epimerase_deHydtase"/>
</dbReference>
<dbReference type="EMBL" id="JBHUMP010000008">
    <property type="protein sequence ID" value="MFD2740006.1"/>
    <property type="molecule type" value="Genomic_DNA"/>
</dbReference>
<accession>A0ABW5U466</accession>
<feature type="domain" description="NAD-dependent epimerase/dehydratase" evidence="1">
    <location>
        <begin position="8"/>
        <end position="230"/>
    </location>
</feature>
<dbReference type="Gene3D" id="3.40.50.720">
    <property type="entry name" value="NAD(P)-binding Rossmann-like Domain"/>
    <property type="match status" value="1"/>
</dbReference>
<dbReference type="InterPro" id="IPR051783">
    <property type="entry name" value="NAD(P)-dependent_oxidoreduct"/>
</dbReference>
<keyword evidence="3" id="KW-1185">Reference proteome</keyword>
<dbReference type="RefSeq" id="WP_386374156.1">
    <property type="nucleotide sequence ID" value="NZ_JBHUMP010000008.1"/>
</dbReference>
<comment type="caution">
    <text evidence="2">The sequence shown here is derived from an EMBL/GenBank/DDBJ whole genome shotgun (WGS) entry which is preliminary data.</text>
</comment>
<dbReference type="Proteomes" id="UP001597474">
    <property type="component" value="Unassembled WGS sequence"/>
</dbReference>
<dbReference type="InterPro" id="IPR036291">
    <property type="entry name" value="NAD(P)-bd_dom_sf"/>
</dbReference>
<dbReference type="Pfam" id="PF01370">
    <property type="entry name" value="Epimerase"/>
    <property type="match status" value="1"/>
</dbReference>
<dbReference type="SUPFAM" id="SSF51735">
    <property type="entry name" value="NAD(P)-binding Rossmann-fold domains"/>
    <property type="match status" value="1"/>
</dbReference>
<organism evidence="2 3">
    <name type="scientific">Sulfitobacter aestuarii</name>
    <dbReference type="NCBI Taxonomy" id="2161676"/>
    <lineage>
        <taxon>Bacteria</taxon>
        <taxon>Pseudomonadati</taxon>
        <taxon>Pseudomonadota</taxon>
        <taxon>Alphaproteobacteria</taxon>
        <taxon>Rhodobacterales</taxon>
        <taxon>Roseobacteraceae</taxon>
        <taxon>Sulfitobacter</taxon>
    </lineage>
</organism>
<evidence type="ECO:0000259" key="1">
    <source>
        <dbReference type="Pfam" id="PF01370"/>
    </source>
</evidence>
<proteinExistence type="predicted"/>
<sequence length="343" mass="38109">MTQKPIYLVTGAGGFVGSHLVRYLADRGVRVRAMVRKPEQAAALEGLAEEVVIGDLQEPETLAPAVSGVAGIYHIAAVFRQEGLADEVFREINATGVRRMLDAGIEAGVPRFILCSTNGVHSDIDHPPADENYPFNPGDIYQQTKLEGELIAMEYFHEGRIRGLALRPTMIWGPGDGRMRKLFRMIAQRRFFYIGRGEALTHWIDVRDLCAAFKLAMDAEELNAEAFLIGGATFQTLRETTAEIAGQLGVKEPSLHLPVAPMMTLAWLTEMMCKPLGVEPPLFRRRVNFFLKNRAYSTDKAEKVLGFRPKQDLAGEISDIIAAYRISGDLPDNTNIQSREMHP</sequence>
<protein>
    <submittedName>
        <fullName evidence="2">NAD-dependent epimerase/dehydratase family protein</fullName>
    </submittedName>
</protein>
<name>A0ABW5U466_9RHOB</name>
<evidence type="ECO:0000313" key="3">
    <source>
        <dbReference type="Proteomes" id="UP001597474"/>
    </source>
</evidence>
<reference evidence="3" key="1">
    <citation type="journal article" date="2019" name="Int. J. Syst. Evol. Microbiol.">
        <title>The Global Catalogue of Microorganisms (GCM) 10K type strain sequencing project: providing services to taxonomists for standard genome sequencing and annotation.</title>
        <authorList>
            <consortium name="The Broad Institute Genomics Platform"/>
            <consortium name="The Broad Institute Genome Sequencing Center for Infectious Disease"/>
            <person name="Wu L."/>
            <person name="Ma J."/>
        </authorList>
    </citation>
    <scope>NUCLEOTIDE SEQUENCE [LARGE SCALE GENOMIC DNA]</scope>
    <source>
        <strain evidence="3">TISTR 2562</strain>
    </source>
</reference>
<evidence type="ECO:0000313" key="2">
    <source>
        <dbReference type="EMBL" id="MFD2740006.1"/>
    </source>
</evidence>
<dbReference type="PANTHER" id="PTHR48079:SF6">
    <property type="entry name" value="NAD(P)-BINDING DOMAIN-CONTAINING PROTEIN-RELATED"/>
    <property type="match status" value="1"/>
</dbReference>
<gene>
    <name evidence="2" type="ORF">ACFSUD_10530</name>
</gene>
<dbReference type="PANTHER" id="PTHR48079">
    <property type="entry name" value="PROTEIN YEEZ"/>
    <property type="match status" value="1"/>
</dbReference>